<reference evidence="2 3" key="1">
    <citation type="submission" date="2022-06" db="EMBL/GenBank/DDBJ databases">
        <title>Genomic Encyclopedia of Archaeal and Bacterial Type Strains, Phase II (KMG-II): from individual species to whole genera.</title>
        <authorList>
            <person name="Goeker M."/>
        </authorList>
    </citation>
    <scope>NUCLEOTIDE SEQUENCE [LARGE SCALE GENOMIC DNA]</scope>
    <source>
        <strain evidence="2 3">DSM 44255</strain>
    </source>
</reference>
<evidence type="ECO:0000313" key="3">
    <source>
        <dbReference type="Proteomes" id="UP001205185"/>
    </source>
</evidence>
<evidence type="ECO:0000259" key="1">
    <source>
        <dbReference type="Pfam" id="PF20680"/>
    </source>
</evidence>
<protein>
    <recommendedName>
        <fullName evidence="1">DUF6817 domain-containing protein</fullName>
    </recommendedName>
</protein>
<comment type="caution">
    <text evidence="2">The sequence shown here is derived from an EMBL/GenBank/DDBJ whole genome shotgun (WGS) entry which is preliminary data.</text>
</comment>
<feature type="domain" description="DUF6817" evidence="1">
    <location>
        <begin position="13"/>
        <end position="97"/>
    </location>
</feature>
<dbReference type="Pfam" id="PF20680">
    <property type="entry name" value="DUF6817"/>
    <property type="match status" value="1"/>
</dbReference>
<dbReference type="InterPro" id="IPR049202">
    <property type="entry name" value="DUF6817"/>
</dbReference>
<dbReference type="EMBL" id="JAMTCO010000007">
    <property type="protein sequence ID" value="MCP2270570.1"/>
    <property type="molecule type" value="Genomic_DNA"/>
</dbReference>
<accession>A0ABT1ID57</accession>
<organism evidence="2 3">
    <name type="scientific">Actinokineospora diospyrosa</name>
    <dbReference type="NCBI Taxonomy" id="103728"/>
    <lineage>
        <taxon>Bacteria</taxon>
        <taxon>Bacillati</taxon>
        <taxon>Actinomycetota</taxon>
        <taxon>Actinomycetes</taxon>
        <taxon>Pseudonocardiales</taxon>
        <taxon>Pseudonocardiaceae</taxon>
        <taxon>Actinokineospora</taxon>
    </lineage>
</organism>
<name>A0ABT1ID57_9PSEU</name>
<dbReference type="Proteomes" id="UP001205185">
    <property type="component" value="Unassembled WGS sequence"/>
</dbReference>
<gene>
    <name evidence="2" type="ORF">LV75_003071</name>
</gene>
<keyword evidence="3" id="KW-1185">Reference proteome</keyword>
<proteinExistence type="predicted"/>
<evidence type="ECO:0000313" key="2">
    <source>
        <dbReference type="EMBL" id="MCP2270570.1"/>
    </source>
</evidence>
<sequence length="176" mass="19195">MRARSLASMIEEFLAARGAGDLAHPGGTLLAHLGRTRDALASWGARQALQVAGLAHAAYGTDGFPHPLLSPHERPELVTLIGVEAEAIVYAYCALDRDFSYPRLLTGIVRDRFTGTSTQVDSGLLRDIVELTYANELDVMAQSPLLRRRHAAELRLRLGSWSAYASFPAVEALERL</sequence>